<reference evidence="2 3" key="1">
    <citation type="submission" date="2022-03" db="EMBL/GenBank/DDBJ databases">
        <title>Genome data of Colletotrichum spp.</title>
        <authorList>
            <person name="Utami Y.D."/>
            <person name="Hiruma K."/>
        </authorList>
    </citation>
    <scope>NUCLEOTIDE SEQUENCE [LARGE SCALE GENOMIC DNA]</scope>
    <source>
        <strain evidence="2 3">MAFF 239500</strain>
    </source>
</reference>
<dbReference type="AlphaFoldDB" id="A0AA37P2F0"/>
<evidence type="ECO:0000313" key="2">
    <source>
        <dbReference type="EMBL" id="GKT46358.1"/>
    </source>
</evidence>
<protein>
    <submittedName>
        <fullName evidence="2">Uncharacterized protein</fullName>
    </submittedName>
</protein>
<evidence type="ECO:0000313" key="3">
    <source>
        <dbReference type="Proteomes" id="UP001055115"/>
    </source>
</evidence>
<dbReference type="GeneID" id="73327341"/>
<accession>A0AA37P2F0</accession>
<feature type="transmembrane region" description="Helical" evidence="1">
    <location>
        <begin position="129"/>
        <end position="151"/>
    </location>
</feature>
<keyword evidence="1" id="KW-0812">Transmembrane</keyword>
<feature type="transmembrane region" description="Helical" evidence="1">
    <location>
        <begin position="12"/>
        <end position="34"/>
    </location>
</feature>
<proteinExistence type="predicted"/>
<dbReference type="Proteomes" id="UP001055115">
    <property type="component" value="Unassembled WGS sequence"/>
</dbReference>
<organism evidence="2 3">
    <name type="scientific">Colletotrichum spaethianum</name>
    <dbReference type="NCBI Taxonomy" id="700344"/>
    <lineage>
        <taxon>Eukaryota</taxon>
        <taxon>Fungi</taxon>
        <taxon>Dikarya</taxon>
        <taxon>Ascomycota</taxon>
        <taxon>Pezizomycotina</taxon>
        <taxon>Sordariomycetes</taxon>
        <taxon>Hypocreomycetidae</taxon>
        <taxon>Glomerellales</taxon>
        <taxon>Glomerellaceae</taxon>
        <taxon>Colletotrichum</taxon>
        <taxon>Colletotrichum spaethianum species complex</taxon>
    </lineage>
</organism>
<name>A0AA37P2F0_9PEZI</name>
<feature type="transmembrane region" description="Helical" evidence="1">
    <location>
        <begin position="54"/>
        <end position="79"/>
    </location>
</feature>
<keyword evidence="3" id="KW-1185">Reference proteome</keyword>
<dbReference type="EMBL" id="BQXU01000016">
    <property type="protein sequence ID" value="GKT46358.1"/>
    <property type="molecule type" value="Genomic_DNA"/>
</dbReference>
<gene>
    <name evidence="2" type="ORF">ColSpa_06539</name>
</gene>
<dbReference type="RefSeq" id="XP_049128708.1">
    <property type="nucleotide sequence ID" value="XM_049272751.1"/>
</dbReference>
<sequence length="741" mass="83650">MPKPITRTNAKRYLNGWLVHIPALVSTAVILWISMEKWFWFPEDGPWDGISADVIGNVLQFAAKIHELLVVASLSAIAISMFRRRLVGRGVRLGFLTGGYRVGDINYLLSSPFRHQGLDGTVPWEIFLVTYLVFATVMSTVVGPASAVLLVPTLGWFPLKHDQAFSNLEMPVLYDASFDAVRPEIFADTEPWNVTGSCKRIDGFYYAGCPSGGYSEIWNWVQTFGSTNLNNNLTFNYPSTDLRRHLVFTQPETHTSEANDKPTLLTTPSHFFMTVMGLFQKYIDGNPVGDVSSGARYELKAKIDGSNDNTSADRSIYQPFVQSKCRVYNKNKILNTSEDMLHPTEYLNCFGDTECERLKHSPPIVNNAWWRGEEKTNIQIAHTYFTAEDPSSVVFTSGQVPHPYGLREKDLIYTCSLTASWVASNFSIDPKVSDVLMSSLNKKERMNEVFESPILNDGYIIRFNKDWFQYLVPEFNITFEDDGTRTNNFTSALLKLVELFSIYPDRSFTPESSINDRNTTQAELFLSKVFGVYLTDGISRTGSQSTTYLKISETADRLDLIELEAQYSRSNGSLSISDVNTTHSLVEYDGEEILYNMSLPQVYSEMFHGMVQFDFDVQRYGYGTGRSRKTVTFARAMMYIYLANASTVGFAHAVELTGRGRRFRVLSVVPWSDLQDLIVLALKTTPPSDANLADAGAGVTSPELWKKSVRARADEYHNVQLVLNEETLTERLDVTGKEKYY</sequence>
<comment type="caution">
    <text evidence="2">The sequence shown here is derived from an EMBL/GenBank/DDBJ whole genome shotgun (WGS) entry which is preliminary data.</text>
</comment>
<keyword evidence="1" id="KW-0472">Membrane</keyword>
<keyword evidence="1" id="KW-1133">Transmembrane helix</keyword>
<evidence type="ECO:0000256" key="1">
    <source>
        <dbReference type="SAM" id="Phobius"/>
    </source>
</evidence>